<protein>
    <submittedName>
        <fullName evidence="2">Uncharacterized protein</fullName>
    </submittedName>
</protein>
<dbReference type="EMBL" id="BLLG01000005">
    <property type="protein sequence ID" value="GFH35894.1"/>
    <property type="molecule type" value="Genomic_DNA"/>
</dbReference>
<evidence type="ECO:0000313" key="3">
    <source>
        <dbReference type="Proteomes" id="UP000484988"/>
    </source>
</evidence>
<name>A0A6A0AVD9_9ACTN</name>
<gene>
    <name evidence="2" type="ORF">SCWH03_21160</name>
</gene>
<comment type="caution">
    <text evidence="2">The sequence shown here is derived from an EMBL/GenBank/DDBJ whole genome shotgun (WGS) entry which is preliminary data.</text>
</comment>
<organism evidence="2 3">
    <name type="scientific">Streptomyces pacificus</name>
    <dbReference type="NCBI Taxonomy" id="2705029"/>
    <lineage>
        <taxon>Bacteria</taxon>
        <taxon>Bacillati</taxon>
        <taxon>Actinomycetota</taxon>
        <taxon>Actinomycetes</taxon>
        <taxon>Kitasatosporales</taxon>
        <taxon>Streptomycetaceae</taxon>
        <taxon>Streptomyces</taxon>
    </lineage>
</organism>
<keyword evidence="3" id="KW-1185">Reference proteome</keyword>
<dbReference type="RefSeq" id="WP_173263845.1">
    <property type="nucleotide sequence ID" value="NZ_BLLG01000005.1"/>
</dbReference>
<evidence type="ECO:0000313" key="2">
    <source>
        <dbReference type="EMBL" id="GFH35894.1"/>
    </source>
</evidence>
<feature type="transmembrane region" description="Helical" evidence="1">
    <location>
        <begin position="32"/>
        <end position="48"/>
    </location>
</feature>
<keyword evidence="1" id="KW-1133">Transmembrane helix</keyword>
<proteinExistence type="predicted"/>
<accession>A0A6A0AVD9</accession>
<dbReference type="Proteomes" id="UP000484988">
    <property type="component" value="Unassembled WGS sequence"/>
</dbReference>
<evidence type="ECO:0000256" key="1">
    <source>
        <dbReference type="SAM" id="Phobius"/>
    </source>
</evidence>
<feature type="transmembrane region" description="Helical" evidence="1">
    <location>
        <begin position="104"/>
        <end position="124"/>
    </location>
</feature>
<keyword evidence="1" id="KW-0472">Membrane</keyword>
<keyword evidence="1" id="KW-0812">Transmembrane</keyword>
<reference evidence="2 3" key="1">
    <citation type="submission" date="2020-02" db="EMBL/GenBank/DDBJ databases">
        <title>Whole Genome Shotgun Sequence of Streptomyces sp. strain CWH03.</title>
        <authorList>
            <person name="Dohra H."/>
            <person name="Kodani S."/>
            <person name="Yamamura H."/>
        </authorList>
    </citation>
    <scope>NUCLEOTIDE SEQUENCE [LARGE SCALE GENOMIC DNA]</scope>
    <source>
        <strain evidence="2 3">CWH03</strain>
    </source>
</reference>
<sequence length="185" mass="20682">MSDAADRLPDPDSLSELLDAERTRALRGIMPPWIYFLLSIVCAAGVWLPHEGTARAVAVACACVPGLHIVLRIRALTEALTLYGTEDDADDADSRKVEATAQRWVERMIAITIVVASIVLAAITLLVPLAWLRTALPLLCLWFVLDLYRARSERVHARQVIALAAEQDWYPAYTRHIEERRATLR</sequence>
<dbReference type="AlphaFoldDB" id="A0A6A0AVD9"/>